<dbReference type="KEGG" id="dpp:DICPUDRAFT_87635"/>
<dbReference type="OMA" id="KERFSFC"/>
<dbReference type="Proteomes" id="UP000001064">
    <property type="component" value="Unassembled WGS sequence"/>
</dbReference>
<dbReference type="FunCoup" id="F0ZJE4">
    <property type="interactions" value="743"/>
</dbReference>
<proteinExistence type="predicted"/>
<evidence type="ECO:0000256" key="2">
    <source>
        <dbReference type="SAM" id="MobiDB-lite"/>
    </source>
</evidence>
<dbReference type="RefSeq" id="XP_003287541.1">
    <property type="nucleotide sequence ID" value="XM_003287493.1"/>
</dbReference>
<dbReference type="OrthoDB" id="20801at2759"/>
<dbReference type="InParanoid" id="F0ZJE4"/>
<reference evidence="4" key="1">
    <citation type="journal article" date="2011" name="Genome Biol.">
        <title>Comparative genomics of the social amoebae Dictyostelium discoideum and Dictyostelium purpureum.</title>
        <authorList>
            <consortium name="US DOE Joint Genome Institute (JGI-PGF)"/>
            <person name="Sucgang R."/>
            <person name="Kuo A."/>
            <person name="Tian X."/>
            <person name="Salerno W."/>
            <person name="Parikh A."/>
            <person name="Feasley C.L."/>
            <person name="Dalin E."/>
            <person name="Tu H."/>
            <person name="Huang E."/>
            <person name="Barry K."/>
            <person name="Lindquist E."/>
            <person name="Shapiro H."/>
            <person name="Bruce D."/>
            <person name="Schmutz J."/>
            <person name="Salamov A."/>
            <person name="Fey P."/>
            <person name="Gaudet P."/>
            <person name="Anjard C."/>
            <person name="Babu M.M."/>
            <person name="Basu S."/>
            <person name="Bushmanova Y."/>
            <person name="van der Wel H."/>
            <person name="Katoh-Kurasawa M."/>
            <person name="Dinh C."/>
            <person name="Coutinho P.M."/>
            <person name="Saito T."/>
            <person name="Elias M."/>
            <person name="Schaap P."/>
            <person name="Kay R.R."/>
            <person name="Henrissat B."/>
            <person name="Eichinger L."/>
            <person name="Rivero F."/>
            <person name="Putnam N.H."/>
            <person name="West C.M."/>
            <person name="Loomis W.F."/>
            <person name="Chisholm R.L."/>
            <person name="Shaulsky G."/>
            <person name="Strassmann J.E."/>
            <person name="Queller D.C."/>
            <person name="Kuspa A."/>
            <person name="Grigoriev I.V."/>
        </authorList>
    </citation>
    <scope>NUCLEOTIDE SEQUENCE [LARGE SCALE GENOMIC DNA]</scope>
    <source>
        <strain evidence="4">QSDP1</strain>
    </source>
</reference>
<feature type="compositionally biased region" description="Polar residues" evidence="2">
    <location>
        <begin position="248"/>
        <end position="259"/>
    </location>
</feature>
<name>F0ZJE4_DICPU</name>
<organism evidence="3 4">
    <name type="scientific">Dictyostelium purpureum</name>
    <name type="common">Slime mold</name>
    <dbReference type="NCBI Taxonomy" id="5786"/>
    <lineage>
        <taxon>Eukaryota</taxon>
        <taxon>Amoebozoa</taxon>
        <taxon>Evosea</taxon>
        <taxon>Eumycetozoa</taxon>
        <taxon>Dictyostelia</taxon>
        <taxon>Dictyosteliales</taxon>
        <taxon>Dictyosteliaceae</taxon>
        <taxon>Dictyostelium</taxon>
    </lineage>
</organism>
<keyword evidence="1" id="KW-0175">Coiled coil</keyword>
<feature type="coiled-coil region" evidence="1">
    <location>
        <begin position="315"/>
        <end position="370"/>
    </location>
</feature>
<feature type="region of interest" description="Disordered" evidence="2">
    <location>
        <begin position="60"/>
        <end position="206"/>
    </location>
</feature>
<feature type="compositionally biased region" description="Polar residues" evidence="2">
    <location>
        <begin position="82"/>
        <end position="91"/>
    </location>
</feature>
<evidence type="ECO:0000313" key="4">
    <source>
        <dbReference type="Proteomes" id="UP000001064"/>
    </source>
</evidence>
<dbReference type="AlphaFoldDB" id="F0ZJE4"/>
<evidence type="ECO:0000256" key="1">
    <source>
        <dbReference type="SAM" id="Coils"/>
    </source>
</evidence>
<protein>
    <submittedName>
        <fullName evidence="3">Uncharacterized protein</fullName>
    </submittedName>
</protein>
<feature type="compositionally biased region" description="Basic and acidic residues" evidence="2">
    <location>
        <begin position="63"/>
        <end position="78"/>
    </location>
</feature>
<dbReference type="GeneID" id="10500478"/>
<dbReference type="VEuPathDB" id="AmoebaDB:DICPUDRAFT_87635"/>
<feature type="compositionally biased region" description="Polar residues" evidence="2">
    <location>
        <begin position="218"/>
        <end position="241"/>
    </location>
</feature>
<feature type="region of interest" description="Disordered" evidence="2">
    <location>
        <begin position="218"/>
        <end position="271"/>
    </location>
</feature>
<feature type="compositionally biased region" description="Low complexity" evidence="2">
    <location>
        <begin position="147"/>
        <end position="206"/>
    </location>
</feature>
<feature type="compositionally biased region" description="Polar residues" evidence="2">
    <location>
        <begin position="123"/>
        <end position="146"/>
    </location>
</feature>
<gene>
    <name evidence="3" type="ORF">DICPUDRAFT_87635</name>
</gene>
<dbReference type="EMBL" id="GL871042">
    <property type="protein sequence ID" value="EGC35968.1"/>
    <property type="molecule type" value="Genomic_DNA"/>
</dbReference>
<dbReference type="eggNOG" id="ENOG502RHV3">
    <property type="taxonomic scope" value="Eukaryota"/>
</dbReference>
<accession>F0ZJE4</accession>
<keyword evidence="4" id="KW-1185">Reference proteome</keyword>
<feature type="compositionally biased region" description="Polar residues" evidence="2">
    <location>
        <begin position="99"/>
        <end position="110"/>
    </location>
</feature>
<sequence>MANINSKKRQFEEEYEWGGLDNLMGLNPKSERSDVKASIFDLNKIRDSILFEKNRFSFCLSPPKEKPDTFKFTKEPKRSTSPKKSISPNRSKSPESKENLQPNKQQSPHQQALLKKQKELPPSIQNQQNHQYNTRKIPTSLPQNGVNKQNNNNITQTTVQTTATTIPNTNNNYNNYNNNINNNNNNNNNNNKPMSLSSISSSPIKPQISNNVTIKRFSTNQQQPSKRQQLDSTNNDTNTFKNRPPTPTKSNTPPLNILSQKPPLTPNRNNQQQMTTNDLLKTSAVSSSSLNRSTLTKSLNNGITSSTTTTTTTTNNETKEIINKLENKIKILEMENKIFRNSLDNKDKSIEDLSNRVSELEFQLANFMVEVKMFFNENNSQQ</sequence>
<evidence type="ECO:0000313" key="3">
    <source>
        <dbReference type="EMBL" id="EGC35968.1"/>
    </source>
</evidence>